<gene>
    <name evidence="1" type="primary">ophC</name>
    <name evidence="2" type="ORF">IQ35_02793</name>
</gene>
<proteinExistence type="predicted"/>
<evidence type="ECO:0000313" key="1">
    <source>
        <dbReference type="EMBL" id="ALA09396.1"/>
    </source>
</evidence>
<reference evidence="2 3" key="1">
    <citation type="journal article" date="2015" name="Stand. Genomic Sci.">
        <title>Genomic Encyclopedia of Bacterial and Archaeal Type Strains, Phase III: the genomes of soil and plant-associated and newly described type strains.</title>
        <authorList>
            <person name="Whitman W.B."/>
            <person name="Woyke T."/>
            <person name="Klenk H.P."/>
            <person name="Zhou Y."/>
            <person name="Lilburn T.G."/>
            <person name="Beck B.J."/>
            <person name="De Vos P."/>
            <person name="Vandamme P."/>
            <person name="Eisen J.A."/>
            <person name="Garrity G."/>
            <person name="Hugenholtz P."/>
            <person name="Kyrpides N.C."/>
        </authorList>
    </citation>
    <scope>NUCLEOTIDE SEQUENCE [LARGE SCALE GENOMIC DNA]</scope>
    <source>
        <strain evidence="2 3">CGMCC 1.7748</strain>
    </source>
</reference>
<dbReference type="EMBL" id="KT222890">
    <property type="protein sequence ID" value="ALA09396.1"/>
    <property type="molecule type" value="Genomic_DNA"/>
</dbReference>
<dbReference type="AlphaFoldDB" id="A0A0K2CU92"/>
<dbReference type="PANTHER" id="PTHR30024">
    <property type="entry name" value="ALIPHATIC SULFONATES-BINDING PROTEIN-RELATED"/>
    <property type="match status" value="1"/>
</dbReference>
<dbReference type="Gene3D" id="3.40.190.10">
    <property type="entry name" value="Periplasmic binding protein-like II"/>
    <property type="match status" value="1"/>
</dbReference>
<evidence type="ECO:0000313" key="2">
    <source>
        <dbReference type="EMBL" id="TWH92267.1"/>
    </source>
</evidence>
<name>A0A0K2CU92_SPHWJ</name>
<organism evidence="1">
    <name type="scientific">Sphingobium wenxiniae (strain DSM 21828 / CGMCC 1.7748 / JZ-1)</name>
    <dbReference type="NCBI Taxonomy" id="595605"/>
    <lineage>
        <taxon>Bacteria</taxon>
        <taxon>Pseudomonadati</taxon>
        <taxon>Pseudomonadota</taxon>
        <taxon>Alphaproteobacteria</taxon>
        <taxon>Sphingomonadales</taxon>
        <taxon>Sphingomonadaceae</taxon>
        <taxon>Sphingobium</taxon>
    </lineage>
</organism>
<keyword evidence="3" id="KW-1185">Reference proteome</keyword>
<protein>
    <submittedName>
        <fullName evidence="1 2">4,5-dihydroxyphthalate decarboxylase</fullName>
    </submittedName>
</protein>
<sequence>MSRLNLSFACWGYDRTEALQTGQVRPDGIDLNFQVLDVEETFFRMIRNREFDVAEMSMSSYCVTLGREDPGFIAIPVFPSRFFRHAGIFVSAKSGIEKPADLVGKRIGVPEYQLTAPVWIRGILQDEYGVDPSSVTYFFGGEEEPGREEKLKINLPEKFKVIPIGPEQTISRMIADGELDAVYAPRAPSTFYSEPDKVRRLFPDFVAVEKAYFAKTGIFPIMHVVAIRRDVYEKNRWVAQALYKAFVEAQKLVYEQLMVSASLKTMLPWQIAAVEDTIATMGKEWWPYGIDRNRHVIETFTRYHHEQGLSPRQLTVEDMFAPETFSEFRI</sequence>
<reference evidence="1" key="2">
    <citation type="submission" date="2015-06" db="EMBL/GenBank/DDBJ databases">
        <authorList>
            <person name="Hoefler B.C."/>
            <person name="Straight P.D."/>
        </authorList>
    </citation>
    <scope>NUCLEOTIDE SEQUENCE</scope>
    <source>
        <strain evidence="1">JZ-1</strain>
    </source>
</reference>
<dbReference type="SUPFAM" id="SSF53850">
    <property type="entry name" value="Periplasmic binding protein-like II"/>
    <property type="match status" value="1"/>
</dbReference>
<evidence type="ECO:0000313" key="3">
    <source>
        <dbReference type="Proteomes" id="UP000316624"/>
    </source>
</evidence>
<dbReference type="EMBL" id="VLKK01000010">
    <property type="protein sequence ID" value="TWH92267.1"/>
    <property type="molecule type" value="Genomic_DNA"/>
</dbReference>
<reference evidence="2" key="3">
    <citation type="submission" date="2019-07" db="EMBL/GenBank/DDBJ databases">
        <authorList>
            <person name="Whitman W."/>
            <person name="Huntemann M."/>
            <person name="Clum A."/>
            <person name="Pillay M."/>
            <person name="Palaniappan K."/>
            <person name="Varghese N."/>
            <person name="Mikhailova N."/>
            <person name="Stamatis D."/>
            <person name="Reddy T."/>
            <person name="Daum C."/>
            <person name="Shapiro N."/>
            <person name="Ivanova N."/>
            <person name="Kyrpides N."/>
            <person name="Woyke T."/>
        </authorList>
    </citation>
    <scope>NUCLEOTIDE SEQUENCE</scope>
    <source>
        <strain evidence="2">CGMCC 1.7748</strain>
    </source>
</reference>
<accession>A0A0K2CU92</accession>
<dbReference type="Proteomes" id="UP000316624">
    <property type="component" value="Unassembled WGS sequence"/>
</dbReference>